<dbReference type="Proteomes" id="UP000824246">
    <property type="component" value="Unassembled WGS sequence"/>
</dbReference>
<feature type="domain" description="SPOR" evidence="1">
    <location>
        <begin position="62"/>
        <end position="146"/>
    </location>
</feature>
<comment type="caution">
    <text evidence="2">The sequence shown here is derived from an EMBL/GenBank/DDBJ whole genome shotgun (WGS) entry which is preliminary data.</text>
</comment>
<dbReference type="Pfam" id="PF05036">
    <property type="entry name" value="SPOR"/>
    <property type="match status" value="1"/>
</dbReference>
<protein>
    <submittedName>
        <fullName evidence="2">SPOR domain-containing protein</fullName>
    </submittedName>
</protein>
<gene>
    <name evidence="2" type="ORF">H9982_05395</name>
</gene>
<reference evidence="2" key="1">
    <citation type="journal article" date="2021" name="PeerJ">
        <title>Extensive microbial diversity within the chicken gut microbiome revealed by metagenomics and culture.</title>
        <authorList>
            <person name="Gilroy R."/>
            <person name="Ravi A."/>
            <person name="Getino M."/>
            <person name="Pursley I."/>
            <person name="Horton D.L."/>
            <person name="Alikhan N.F."/>
            <person name="Baker D."/>
            <person name="Gharbi K."/>
            <person name="Hall N."/>
            <person name="Watson M."/>
            <person name="Adriaenssens E.M."/>
            <person name="Foster-Nyarko E."/>
            <person name="Jarju S."/>
            <person name="Secka A."/>
            <person name="Antonio M."/>
            <person name="Oren A."/>
            <person name="Chaudhuri R.R."/>
            <person name="La Ragione R."/>
            <person name="Hildebrand F."/>
            <person name="Pallen M.J."/>
        </authorList>
    </citation>
    <scope>NUCLEOTIDE SEQUENCE</scope>
    <source>
        <strain evidence="2">ChiHjej12B11-16260</strain>
    </source>
</reference>
<name>A0A9D1VRF9_9BACT</name>
<dbReference type="Gene3D" id="3.30.70.1070">
    <property type="entry name" value="Sporulation related repeat"/>
    <property type="match status" value="1"/>
</dbReference>
<reference evidence="2" key="2">
    <citation type="submission" date="2021-04" db="EMBL/GenBank/DDBJ databases">
        <authorList>
            <person name="Gilroy R."/>
        </authorList>
    </citation>
    <scope>NUCLEOTIDE SEQUENCE</scope>
    <source>
        <strain evidence="2">ChiHjej12B11-16260</strain>
    </source>
</reference>
<dbReference type="SUPFAM" id="SSF110997">
    <property type="entry name" value="Sporulation related repeat"/>
    <property type="match status" value="1"/>
</dbReference>
<evidence type="ECO:0000313" key="2">
    <source>
        <dbReference type="EMBL" id="HIX45635.1"/>
    </source>
</evidence>
<evidence type="ECO:0000313" key="3">
    <source>
        <dbReference type="Proteomes" id="UP000824246"/>
    </source>
</evidence>
<dbReference type="EMBL" id="DXFB01000140">
    <property type="protein sequence ID" value="HIX45635.1"/>
    <property type="molecule type" value="Genomic_DNA"/>
</dbReference>
<organism evidence="2 3">
    <name type="scientific">Candidatus Barnesiella excrementipullorum</name>
    <dbReference type="NCBI Taxonomy" id="2838479"/>
    <lineage>
        <taxon>Bacteria</taxon>
        <taxon>Pseudomonadati</taxon>
        <taxon>Bacteroidota</taxon>
        <taxon>Bacteroidia</taxon>
        <taxon>Bacteroidales</taxon>
        <taxon>Barnesiellaceae</taxon>
        <taxon>Barnesiella</taxon>
    </lineage>
</organism>
<evidence type="ECO:0000259" key="1">
    <source>
        <dbReference type="PROSITE" id="PS51724"/>
    </source>
</evidence>
<dbReference type="GO" id="GO:0042834">
    <property type="term" value="F:peptidoglycan binding"/>
    <property type="evidence" value="ECO:0007669"/>
    <property type="project" value="InterPro"/>
</dbReference>
<sequence>VLCIIAALAGSAATAQTVAVADGDTSIVQYLERHDTGGEVNIVQPAALTLRLSRTDATQAGQRSLTVYRVQLFSDNRSTTAKAEADRRAARVREIFTDVDVYVTFTSPFWRLRVGNFRSYEDANKILHELKTAFPDMASEMRIVRDRANVEMLDYIND</sequence>
<accession>A0A9D1VRF9</accession>
<dbReference type="AlphaFoldDB" id="A0A9D1VRF9"/>
<proteinExistence type="predicted"/>
<dbReference type="PROSITE" id="PS51724">
    <property type="entry name" value="SPOR"/>
    <property type="match status" value="1"/>
</dbReference>
<dbReference type="InterPro" id="IPR007730">
    <property type="entry name" value="SPOR-like_dom"/>
</dbReference>
<feature type="non-terminal residue" evidence="2">
    <location>
        <position position="1"/>
    </location>
</feature>
<dbReference type="InterPro" id="IPR036680">
    <property type="entry name" value="SPOR-like_sf"/>
</dbReference>